<evidence type="ECO:0000256" key="2">
    <source>
        <dbReference type="ARBA" id="ARBA00008937"/>
    </source>
</evidence>
<evidence type="ECO:0000313" key="12">
    <source>
        <dbReference type="Proteomes" id="UP000697127"/>
    </source>
</evidence>
<accession>A0A9P7BEJ1</accession>
<dbReference type="GO" id="GO:0005741">
    <property type="term" value="C:mitochondrial outer membrane"/>
    <property type="evidence" value="ECO:0007669"/>
    <property type="project" value="UniProtKB-SubCell"/>
</dbReference>
<dbReference type="GO" id="GO:0005778">
    <property type="term" value="C:peroxisomal membrane"/>
    <property type="evidence" value="ECO:0007669"/>
    <property type="project" value="TreeGrafter"/>
</dbReference>
<comment type="similarity">
    <text evidence="2 9">Belongs to the FIS1 family.</text>
</comment>
<gene>
    <name evidence="11" type="primary">FIS1</name>
    <name evidence="11" type="ORF">C6P40_001605</name>
</gene>
<dbReference type="InterPro" id="IPR016543">
    <property type="entry name" value="Fis1"/>
</dbReference>
<comment type="domain">
    <text evidence="9">The C-terminus is required for mitochondrial localization, while the N-terminus is necessary for mitochondrial fission.</text>
</comment>
<dbReference type="Pfam" id="PF14853">
    <property type="entry name" value="Fis1_TPR_C"/>
    <property type="match status" value="1"/>
</dbReference>
<dbReference type="InterPro" id="IPR028061">
    <property type="entry name" value="Fis1_TPR_C"/>
</dbReference>
<evidence type="ECO:0000256" key="3">
    <source>
        <dbReference type="ARBA" id="ARBA00014314"/>
    </source>
</evidence>
<keyword evidence="12" id="KW-1185">Reference proteome</keyword>
<evidence type="ECO:0000256" key="4">
    <source>
        <dbReference type="ARBA" id="ARBA00022692"/>
    </source>
</evidence>
<comment type="subcellular location">
    <subcellularLocation>
        <location evidence="1">Mitochondrion outer membrane</location>
        <topology evidence="1">Single-pass membrane protein</topology>
    </subcellularLocation>
</comment>
<dbReference type="Gene3D" id="1.25.40.10">
    <property type="entry name" value="Tetratricopeptide repeat domain"/>
    <property type="match status" value="1"/>
</dbReference>
<name>A0A9P7BEJ1_9ASCO</name>
<keyword evidence="4 10" id="KW-0812">Transmembrane</keyword>
<keyword evidence="8 9" id="KW-0472">Membrane</keyword>
<evidence type="ECO:0000256" key="8">
    <source>
        <dbReference type="ARBA" id="ARBA00023136"/>
    </source>
</evidence>
<feature type="transmembrane region" description="Helical" evidence="10">
    <location>
        <begin position="131"/>
        <end position="152"/>
    </location>
</feature>
<evidence type="ECO:0000313" key="11">
    <source>
        <dbReference type="EMBL" id="KAG0687931.1"/>
    </source>
</evidence>
<evidence type="ECO:0000256" key="6">
    <source>
        <dbReference type="ARBA" id="ARBA00022989"/>
    </source>
</evidence>
<protein>
    <recommendedName>
        <fullName evidence="3 9">Mitochondrial fission 1 protein</fullName>
    </recommendedName>
</protein>
<reference evidence="11" key="1">
    <citation type="submission" date="2020-11" db="EMBL/GenBank/DDBJ databases">
        <title>Kefir isolates.</title>
        <authorList>
            <person name="Marcisauskas S."/>
            <person name="Kim Y."/>
            <person name="Blasche S."/>
        </authorList>
    </citation>
    <scope>NUCLEOTIDE SEQUENCE</scope>
    <source>
        <strain evidence="11">Olga-1</strain>
    </source>
</reference>
<evidence type="ECO:0000256" key="10">
    <source>
        <dbReference type="SAM" id="Phobius"/>
    </source>
</evidence>
<dbReference type="CDD" id="cd12212">
    <property type="entry name" value="Fis1"/>
    <property type="match status" value="1"/>
</dbReference>
<proteinExistence type="inferred from homology"/>
<dbReference type="InterPro" id="IPR028058">
    <property type="entry name" value="Fis1_TPR_N"/>
</dbReference>
<organism evidence="11 12">
    <name type="scientific">Pichia californica</name>
    <dbReference type="NCBI Taxonomy" id="460514"/>
    <lineage>
        <taxon>Eukaryota</taxon>
        <taxon>Fungi</taxon>
        <taxon>Dikarya</taxon>
        <taxon>Ascomycota</taxon>
        <taxon>Saccharomycotina</taxon>
        <taxon>Pichiomycetes</taxon>
        <taxon>Pichiales</taxon>
        <taxon>Pichiaceae</taxon>
        <taxon>Pichia</taxon>
    </lineage>
</organism>
<dbReference type="Pfam" id="PF14852">
    <property type="entry name" value="Fis1_TPR_N"/>
    <property type="match status" value="1"/>
</dbReference>
<evidence type="ECO:0000256" key="9">
    <source>
        <dbReference type="PIRNR" id="PIRNR008835"/>
    </source>
</evidence>
<dbReference type="OrthoDB" id="421154at2759"/>
<dbReference type="EMBL" id="PUHW01000199">
    <property type="protein sequence ID" value="KAG0687931.1"/>
    <property type="molecule type" value="Genomic_DNA"/>
</dbReference>
<dbReference type="PIRSF" id="PIRSF008835">
    <property type="entry name" value="TPR_repeat_11_Fis1"/>
    <property type="match status" value="1"/>
</dbReference>
<dbReference type="InterPro" id="IPR033745">
    <property type="entry name" value="Fis1_cytosol"/>
</dbReference>
<evidence type="ECO:0000256" key="7">
    <source>
        <dbReference type="ARBA" id="ARBA00023128"/>
    </source>
</evidence>
<dbReference type="AlphaFoldDB" id="A0A9P7BEJ1"/>
<keyword evidence="6 10" id="KW-1133">Transmembrane helix</keyword>
<keyword evidence="7 9" id="KW-0496">Mitochondrion</keyword>
<evidence type="ECO:0000256" key="1">
    <source>
        <dbReference type="ARBA" id="ARBA00004572"/>
    </source>
</evidence>
<dbReference type="GO" id="GO:0000422">
    <property type="term" value="P:autophagy of mitochondrion"/>
    <property type="evidence" value="ECO:0007669"/>
    <property type="project" value="TreeGrafter"/>
</dbReference>
<comment type="function">
    <text evidence="9">Has a role in mitochondrial fission.</text>
</comment>
<dbReference type="PANTHER" id="PTHR13247:SF0">
    <property type="entry name" value="MITOCHONDRIAL FISSION 1 PROTEIN"/>
    <property type="match status" value="1"/>
</dbReference>
<dbReference type="GO" id="GO:0000266">
    <property type="term" value="P:mitochondrial fission"/>
    <property type="evidence" value="ECO:0007669"/>
    <property type="project" value="UniProtKB-UniRule"/>
</dbReference>
<dbReference type="InterPro" id="IPR011990">
    <property type="entry name" value="TPR-like_helical_dom_sf"/>
</dbReference>
<keyword evidence="5 9" id="KW-1000">Mitochondrion outer membrane</keyword>
<dbReference type="PANTHER" id="PTHR13247">
    <property type="entry name" value="TETRATRICOPEPTIDE REPEAT PROTEIN 11 TPR REPEAT PROTEIN 11"/>
    <property type="match status" value="1"/>
</dbReference>
<comment type="caution">
    <text evidence="11">The sequence shown here is derived from an EMBL/GenBank/DDBJ whole genome shotgun (WGS) entry which is preliminary data.</text>
</comment>
<dbReference type="GO" id="GO:0016559">
    <property type="term" value="P:peroxisome fission"/>
    <property type="evidence" value="ECO:0007669"/>
    <property type="project" value="TreeGrafter"/>
</dbReference>
<sequence>MSVPQKFTALPDPEEVFIPLSEEQLAILEAQVEAEQPVATVQSQFNFGWGLMKSNDTDDVKQGINLLTDIFKTVPTRRIECIYYLSLACFKIKEYREATRYIDALLMYEPENKQAVTLKKMIENELAKDSLIGFALVSTAIAATVGVASYFMKRHK</sequence>
<dbReference type="SUPFAM" id="SSF48452">
    <property type="entry name" value="TPR-like"/>
    <property type="match status" value="1"/>
</dbReference>
<dbReference type="Proteomes" id="UP000697127">
    <property type="component" value="Unassembled WGS sequence"/>
</dbReference>
<evidence type="ECO:0000256" key="5">
    <source>
        <dbReference type="ARBA" id="ARBA00022787"/>
    </source>
</evidence>